<dbReference type="RefSeq" id="WP_007986682.1">
    <property type="nucleotide sequence ID" value="NZ_BAEM01000022.1"/>
</dbReference>
<dbReference type="PANTHER" id="PTHR32089">
    <property type="entry name" value="METHYL-ACCEPTING CHEMOTAXIS PROTEIN MCPB"/>
    <property type="match status" value="1"/>
</dbReference>
<evidence type="ECO:0000256" key="1">
    <source>
        <dbReference type="ARBA" id="ARBA00004370"/>
    </source>
</evidence>
<dbReference type="PROSITE" id="PS50111">
    <property type="entry name" value="CHEMOTAXIS_TRANSDUC_2"/>
    <property type="match status" value="1"/>
</dbReference>
<organism evidence="7 8">
    <name type="scientific">Paraglaciecola chathamensis S18K6</name>
    <dbReference type="NCBI Taxonomy" id="1127672"/>
    <lineage>
        <taxon>Bacteria</taxon>
        <taxon>Pseudomonadati</taxon>
        <taxon>Pseudomonadota</taxon>
        <taxon>Gammaproteobacteria</taxon>
        <taxon>Alteromonadales</taxon>
        <taxon>Alteromonadaceae</taxon>
        <taxon>Paraglaciecola</taxon>
    </lineage>
</organism>
<evidence type="ECO:0000313" key="8">
    <source>
        <dbReference type="Proteomes" id="UP000006320"/>
    </source>
</evidence>
<proteinExistence type="predicted"/>
<feature type="compositionally biased region" description="Acidic residues" evidence="4">
    <location>
        <begin position="378"/>
        <end position="387"/>
    </location>
</feature>
<keyword evidence="5" id="KW-1133">Transmembrane helix</keyword>
<reference evidence="7 8" key="1">
    <citation type="journal article" date="2017" name="Antonie Van Leeuwenhoek">
        <title>Rhizobium rhizosphaerae sp. nov., a novel species isolated from rice rhizosphere.</title>
        <authorList>
            <person name="Zhao J.J."/>
            <person name="Zhang J."/>
            <person name="Zhang R.J."/>
            <person name="Zhang C.W."/>
            <person name="Yin H.Q."/>
            <person name="Zhang X.X."/>
        </authorList>
    </citation>
    <scope>NUCLEOTIDE SEQUENCE [LARGE SCALE GENOMIC DNA]</scope>
    <source>
        <strain evidence="7 8">S18K6</strain>
    </source>
</reference>
<dbReference type="Proteomes" id="UP000006320">
    <property type="component" value="Unassembled WGS sequence"/>
</dbReference>
<evidence type="ECO:0000313" key="7">
    <source>
        <dbReference type="EMBL" id="GAC09533.1"/>
    </source>
</evidence>
<gene>
    <name evidence="7" type="primary">mcp</name>
    <name evidence="7" type="ORF">GCHA_1580</name>
</gene>
<dbReference type="GO" id="GO:0016020">
    <property type="term" value="C:membrane"/>
    <property type="evidence" value="ECO:0007669"/>
    <property type="project" value="UniProtKB-SubCell"/>
</dbReference>
<evidence type="ECO:0000256" key="3">
    <source>
        <dbReference type="PROSITE-ProRule" id="PRU00284"/>
    </source>
</evidence>
<sequence length="387" mass="43291">METILRTRWLMFLLVAILSLLLVYFVDPYVALIPNLLFSVWLIWIQSQQSEAIPQHEITRSAESDVPSTDDTTFKVSELLPEVMPAIEECQQSIDNICGTQTDAVGLLNSAFADLQQLINQQSSSILTLISVAGDTDELYSDRMRQFANSTEVTLDRFIQSTVDMSAASMELLDKVNKIHEALPLVMQALKDIDGIASQTNLLALNAAIEAARAGEHGRGFAVVADEVRSLSSRSSEFSESIQKRLRFVNQEIGELTQEVGTLASYDVTYVIDAKRDIKNALHDIITKAEADANVIQDLDGISKNLEVALGQAIRALQFDDINIQNLGYTKETLVFVLQLLNVVTSVQNDEEREEFYRLREAFRAKREQKHNPVSSDNMDEGDLELF</sequence>
<dbReference type="GO" id="GO:0006935">
    <property type="term" value="P:chemotaxis"/>
    <property type="evidence" value="ECO:0007669"/>
    <property type="project" value="UniProtKB-ARBA"/>
</dbReference>
<dbReference type="SMART" id="SM00283">
    <property type="entry name" value="MA"/>
    <property type="match status" value="1"/>
</dbReference>
<evidence type="ECO:0000256" key="2">
    <source>
        <dbReference type="ARBA" id="ARBA00023224"/>
    </source>
</evidence>
<protein>
    <submittedName>
        <fullName evidence="7">Methyl-accepting chemotaxis protein</fullName>
    </submittedName>
</protein>
<feature type="transmembrane region" description="Helical" evidence="5">
    <location>
        <begin position="12"/>
        <end position="44"/>
    </location>
</feature>
<evidence type="ECO:0000256" key="4">
    <source>
        <dbReference type="SAM" id="MobiDB-lite"/>
    </source>
</evidence>
<name>A0AAV3UW78_9ALTE</name>
<comment type="caution">
    <text evidence="7">The sequence shown here is derived from an EMBL/GenBank/DDBJ whole genome shotgun (WGS) entry which is preliminary data.</text>
</comment>
<feature type="domain" description="Methyl-accepting transducer" evidence="6">
    <location>
        <begin position="119"/>
        <end position="321"/>
    </location>
</feature>
<evidence type="ECO:0000256" key="5">
    <source>
        <dbReference type="SAM" id="Phobius"/>
    </source>
</evidence>
<dbReference type="AlphaFoldDB" id="A0AAV3UW78"/>
<dbReference type="Pfam" id="PF00015">
    <property type="entry name" value="MCPsignal"/>
    <property type="match status" value="1"/>
</dbReference>
<comment type="subcellular location">
    <subcellularLocation>
        <location evidence="1">Membrane</location>
    </subcellularLocation>
</comment>
<keyword evidence="5" id="KW-0812">Transmembrane</keyword>
<dbReference type="GO" id="GO:0007165">
    <property type="term" value="P:signal transduction"/>
    <property type="evidence" value="ECO:0007669"/>
    <property type="project" value="UniProtKB-KW"/>
</dbReference>
<keyword evidence="5" id="KW-0472">Membrane</keyword>
<dbReference type="Gene3D" id="1.10.287.950">
    <property type="entry name" value="Methyl-accepting chemotaxis protein"/>
    <property type="match status" value="1"/>
</dbReference>
<dbReference type="SUPFAM" id="SSF58104">
    <property type="entry name" value="Methyl-accepting chemotaxis protein (MCP) signaling domain"/>
    <property type="match status" value="1"/>
</dbReference>
<dbReference type="InterPro" id="IPR004089">
    <property type="entry name" value="MCPsignal_dom"/>
</dbReference>
<dbReference type="PANTHER" id="PTHR32089:SF41">
    <property type="entry name" value="METHYL-ACCEPTING CHEMOTAXIS PROTEIN"/>
    <property type="match status" value="1"/>
</dbReference>
<dbReference type="EMBL" id="BAEM01000022">
    <property type="protein sequence ID" value="GAC09533.1"/>
    <property type="molecule type" value="Genomic_DNA"/>
</dbReference>
<keyword evidence="2 3" id="KW-0807">Transducer</keyword>
<feature type="region of interest" description="Disordered" evidence="4">
    <location>
        <begin position="368"/>
        <end position="387"/>
    </location>
</feature>
<evidence type="ECO:0000259" key="6">
    <source>
        <dbReference type="PROSITE" id="PS50111"/>
    </source>
</evidence>
<accession>A0AAV3UW78</accession>